<dbReference type="InterPro" id="IPR025877">
    <property type="entry name" value="MobA-like_NTP_Trfase"/>
</dbReference>
<keyword evidence="2 9" id="KW-0808">Transferase</keyword>
<dbReference type="Proteomes" id="UP001247805">
    <property type="component" value="Unassembled WGS sequence"/>
</dbReference>
<accession>A0ABU3SYQ6</accession>
<evidence type="ECO:0000256" key="2">
    <source>
        <dbReference type="ARBA" id="ARBA00022679"/>
    </source>
</evidence>
<keyword evidence="9" id="KW-0548">Nucleotidyltransferase</keyword>
<proteinExistence type="predicted"/>
<dbReference type="EC" id="2.7.7.77" evidence="9"/>
<protein>
    <submittedName>
        <fullName evidence="9">Molybdenum cofactor guanylyltransferase</fullName>
        <ecNumber evidence="9">2.7.7.77</ecNumber>
    </submittedName>
</protein>
<evidence type="ECO:0000256" key="4">
    <source>
        <dbReference type="ARBA" id="ARBA00022741"/>
    </source>
</evidence>
<keyword evidence="10" id="KW-1185">Reference proteome</keyword>
<dbReference type="PANTHER" id="PTHR19136:SF81">
    <property type="entry name" value="MOLYBDENUM COFACTOR GUANYLYLTRANSFERASE"/>
    <property type="match status" value="1"/>
</dbReference>
<feature type="domain" description="MobA-like NTP transferase" evidence="8">
    <location>
        <begin position="4"/>
        <end position="128"/>
    </location>
</feature>
<keyword evidence="5" id="KW-0460">Magnesium</keyword>
<organism evidence="9 10">
    <name type="scientific">Paraglaciecola aquimarina</name>
    <dbReference type="NCBI Taxonomy" id="1235557"/>
    <lineage>
        <taxon>Bacteria</taxon>
        <taxon>Pseudomonadati</taxon>
        <taxon>Pseudomonadota</taxon>
        <taxon>Gammaproteobacteria</taxon>
        <taxon>Alteromonadales</taxon>
        <taxon>Alteromonadaceae</taxon>
        <taxon>Paraglaciecola</taxon>
    </lineage>
</organism>
<evidence type="ECO:0000256" key="7">
    <source>
        <dbReference type="ARBA" id="ARBA00023150"/>
    </source>
</evidence>
<dbReference type="SUPFAM" id="SSF53448">
    <property type="entry name" value="Nucleotide-diphospho-sugar transferases"/>
    <property type="match status" value="1"/>
</dbReference>
<comment type="caution">
    <text evidence="9">The sequence shown here is derived from an EMBL/GenBank/DDBJ whole genome shotgun (WGS) entry which is preliminary data.</text>
</comment>
<dbReference type="EMBL" id="JAWDIO010000002">
    <property type="protein sequence ID" value="MDU0355153.1"/>
    <property type="molecule type" value="Genomic_DNA"/>
</dbReference>
<keyword evidence="7" id="KW-0501">Molybdenum cofactor biosynthesis</keyword>
<dbReference type="Pfam" id="PF12804">
    <property type="entry name" value="NTP_transf_3"/>
    <property type="match status" value="1"/>
</dbReference>
<keyword evidence="4" id="KW-0547">Nucleotide-binding</keyword>
<sequence>MLAGVVLAGGQSSRMGQDKSLLALPNSALTLLNNCQLLLSHLEQVEVWVSGVQHQNGIRDIYPNCGPLSGIHAVLNYLHKARPDINEMLFVPVDMPALTVDELECLIIEGREKSVICSFEHHQFPIYIPKNEELLSYLDGHLSTNYRANSTIKNKQLSMRHILTLFSANQIPVKNFSTLININTPQQWQAHYESLTIKGK</sequence>
<reference evidence="9 10" key="1">
    <citation type="submission" date="2023-10" db="EMBL/GenBank/DDBJ databases">
        <title>Glaciecola aquimarina strain GGW-M5 nov., isolated from a coastal seawater.</title>
        <authorList>
            <person name="Bayburt H."/>
            <person name="Kim J.M."/>
            <person name="Choi B.J."/>
            <person name="Jeon C.O."/>
        </authorList>
    </citation>
    <scope>NUCLEOTIDE SEQUENCE [LARGE SCALE GENOMIC DNA]</scope>
    <source>
        <strain evidence="9 10">KCTC 32108</strain>
    </source>
</reference>
<evidence type="ECO:0000256" key="6">
    <source>
        <dbReference type="ARBA" id="ARBA00023134"/>
    </source>
</evidence>
<dbReference type="InterPro" id="IPR029044">
    <property type="entry name" value="Nucleotide-diphossugar_trans"/>
</dbReference>
<dbReference type="Gene3D" id="3.90.550.10">
    <property type="entry name" value="Spore Coat Polysaccharide Biosynthesis Protein SpsA, Chain A"/>
    <property type="match status" value="1"/>
</dbReference>
<evidence type="ECO:0000256" key="5">
    <source>
        <dbReference type="ARBA" id="ARBA00022842"/>
    </source>
</evidence>
<dbReference type="PANTHER" id="PTHR19136">
    <property type="entry name" value="MOLYBDENUM COFACTOR GUANYLYLTRANSFERASE"/>
    <property type="match status" value="1"/>
</dbReference>
<evidence type="ECO:0000256" key="3">
    <source>
        <dbReference type="ARBA" id="ARBA00022723"/>
    </source>
</evidence>
<dbReference type="CDD" id="cd02503">
    <property type="entry name" value="MobA"/>
    <property type="match status" value="1"/>
</dbReference>
<evidence type="ECO:0000256" key="1">
    <source>
        <dbReference type="ARBA" id="ARBA00022490"/>
    </source>
</evidence>
<gene>
    <name evidence="9" type="ORF">RS130_15705</name>
</gene>
<keyword evidence="6" id="KW-0342">GTP-binding</keyword>
<dbReference type="InterPro" id="IPR013482">
    <property type="entry name" value="Molybde_CF_guanTrfase"/>
</dbReference>
<keyword evidence="1" id="KW-0963">Cytoplasm</keyword>
<evidence type="ECO:0000313" key="10">
    <source>
        <dbReference type="Proteomes" id="UP001247805"/>
    </source>
</evidence>
<dbReference type="GO" id="GO:0061603">
    <property type="term" value="F:molybdenum cofactor guanylyltransferase activity"/>
    <property type="evidence" value="ECO:0007669"/>
    <property type="project" value="UniProtKB-EC"/>
</dbReference>
<keyword evidence="3" id="KW-0479">Metal-binding</keyword>
<dbReference type="RefSeq" id="WP_316026703.1">
    <property type="nucleotide sequence ID" value="NZ_JAWDIO010000002.1"/>
</dbReference>
<evidence type="ECO:0000259" key="8">
    <source>
        <dbReference type="Pfam" id="PF12804"/>
    </source>
</evidence>
<evidence type="ECO:0000313" key="9">
    <source>
        <dbReference type="EMBL" id="MDU0355153.1"/>
    </source>
</evidence>
<name>A0ABU3SYQ6_9ALTE</name>